<dbReference type="RefSeq" id="WP_158956381.1">
    <property type="nucleotide sequence ID" value="NZ_CP046915.1"/>
</dbReference>
<dbReference type="SUPFAM" id="SSF48498">
    <property type="entry name" value="Tetracyclin repressor-like, C-terminal domain"/>
    <property type="match status" value="1"/>
</dbReference>
<dbReference type="PANTHER" id="PTHR47506:SF7">
    <property type="entry name" value="TRANSCRIPTIONAL REGULATORY PROTEIN"/>
    <property type="match status" value="1"/>
</dbReference>
<protein>
    <submittedName>
        <fullName evidence="6">TetR family transcriptional regulator</fullName>
    </submittedName>
</protein>
<reference evidence="6 7" key="1">
    <citation type="submission" date="2019-12" db="EMBL/GenBank/DDBJ databases">
        <title>Paraburkholderia acidiphila 7Q-K02 sp. nov and Paraburkholderia acidisoli DHF22 sp. nov., two strains isolated from forest soil.</title>
        <authorList>
            <person name="Gao Z."/>
            <person name="Qiu L."/>
        </authorList>
    </citation>
    <scope>NUCLEOTIDE SEQUENCE [LARGE SCALE GENOMIC DNA]</scope>
    <source>
        <strain evidence="6 7">DHF22</strain>
    </source>
</reference>
<dbReference type="PRINTS" id="PR00455">
    <property type="entry name" value="HTHTETR"/>
</dbReference>
<gene>
    <name evidence="6" type="ORF">FAZ98_28560</name>
</gene>
<dbReference type="InterPro" id="IPR001647">
    <property type="entry name" value="HTH_TetR"/>
</dbReference>
<name>A0A7Z2GQF9_9BURK</name>
<feature type="DNA-binding region" description="H-T-H motif" evidence="4">
    <location>
        <begin position="32"/>
        <end position="51"/>
    </location>
</feature>
<sequence length="194" mass="20677">MGHSRADKQATHGRIVAIAAQRFREVGIEGISVADIMTEAGLTVGGFYKHFASRDELVAQAMALALDDLEGWTDIAQRDLREAIRAYLCDAHRDLPASGCALAALANDVSRSGAAVREVYTSGLKRVVDIVERALPATKTGNRRTQALTLLSACVGALTLSRAVTDEALSRQILDNVADELIAAFALTRSRAAS</sequence>
<dbReference type="KEGG" id="pacs:FAZ98_28560"/>
<dbReference type="OrthoDB" id="9798857at2"/>
<dbReference type="Pfam" id="PF00440">
    <property type="entry name" value="TetR_N"/>
    <property type="match status" value="1"/>
</dbReference>
<dbReference type="EMBL" id="CP046915">
    <property type="protein sequence ID" value="QGZ65689.1"/>
    <property type="molecule type" value="Genomic_DNA"/>
</dbReference>
<dbReference type="PROSITE" id="PS50977">
    <property type="entry name" value="HTH_TETR_2"/>
    <property type="match status" value="1"/>
</dbReference>
<evidence type="ECO:0000256" key="2">
    <source>
        <dbReference type="ARBA" id="ARBA00023125"/>
    </source>
</evidence>
<dbReference type="PANTHER" id="PTHR47506">
    <property type="entry name" value="TRANSCRIPTIONAL REGULATORY PROTEIN"/>
    <property type="match status" value="1"/>
</dbReference>
<dbReference type="AlphaFoldDB" id="A0A7Z2GQF9"/>
<keyword evidence="1" id="KW-0805">Transcription regulation</keyword>
<dbReference type="InterPro" id="IPR036271">
    <property type="entry name" value="Tet_transcr_reg_TetR-rel_C_sf"/>
</dbReference>
<dbReference type="GO" id="GO:0003677">
    <property type="term" value="F:DNA binding"/>
    <property type="evidence" value="ECO:0007669"/>
    <property type="project" value="UniProtKB-UniRule"/>
</dbReference>
<feature type="domain" description="HTH tetR-type" evidence="5">
    <location>
        <begin position="9"/>
        <end position="69"/>
    </location>
</feature>
<accession>A0A7Z2GQF9</accession>
<evidence type="ECO:0000256" key="3">
    <source>
        <dbReference type="ARBA" id="ARBA00023163"/>
    </source>
</evidence>
<organism evidence="6 7">
    <name type="scientific">Paraburkholderia acidisoli</name>
    <dbReference type="NCBI Taxonomy" id="2571748"/>
    <lineage>
        <taxon>Bacteria</taxon>
        <taxon>Pseudomonadati</taxon>
        <taxon>Pseudomonadota</taxon>
        <taxon>Betaproteobacteria</taxon>
        <taxon>Burkholderiales</taxon>
        <taxon>Burkholderiaceae</taxon>
        <taxon>Paraburkholderia</taxon>
    </lineage>
</organism>
<proteinExistence type="predicted"/>
<keyword evidence="3" id="KW-0804">Transcription</keyword>
<dbReference type="Gene3D" id="1.10.357.10">
    <property type="entry name" value="Tetracycline Repressor, domain 2"/>
    <property type="match status" value="1"/>
</dbReference>
<keyword evidence="7" id="KW-1185">Reference proteome</keyword>
<dbReference type="Proteomes" id="UP000433577">
    <property type="component" value="Chromosome 3"/>
</dbReference>
<dbReference type="Gene3D" id="1.10.10.60">
    <property type="entry name" value="Homeodomain-like"/>
    <property type="match status" value="1"/>
</dbReference>
<evidence type="ECO:0000313" key="7">
    <source>
        <dbReference type="Proteomes" id="UP000433577"/>
    </source>
</evidence>
<evidence type="ECO:0000256" key="4">
    <source>
        <dbReference type="PROSITE-ProRule" id="PRU00335"/>
    </source>
</evidence>
<evidence type="ECO:0000313" key="6">
    <source>
        <dbReference type="EMBL" id="QGZ65689.1"/>
    </source>
</evidence>
<evidence type="ECO:0000256" key="1">
    <source>
        <dbReference type="ARBA" id="ARBA00023015"/>
    </source>
</evidence>
<dbReference type="InterPro" id="IPR009057">
    <property type="entry name" value="Homeodomain-like_sf"/>
</dbReference>
<keyword evidence="2 4" id="KW-0238">DNA-binding</keyword>
<evidence type="ECO:0000259" key="5">
    <source>
        <dbReference type="PROSITE" id="PS50977"/>
    </source>
</evidence>
<dbReference type="SUPFAM" id="SSF46689">
    <property type="entry name" value="Homeodomain-like"/>
    <property type="match status" value="1"/>
</dbReference>